<evidence type="ECO:0000313" key="6">
    <source>
        <dbReference type="Proteomes" id="UP001589619"/>
    </source>
</evidence>
<keyword evidence="1 4" id="KW-0963">Cytoplasm</keyword>
<sequence>MIIQTLRFGELDVQPENMISFEQGLPGFEQLRLFSILTPDPELPFSFMQSMEDGNVAFVIVNPFLFYPHYEFELPEEVQDSLKLERDQDVAVWAIVSLKEEMAASTLNLLAPVIINMKEGLGKQCILHGSGYTTKHPLAAPVEAEKGKEVGDTHARIDT</sequence>
<keyword evidence="3 4" id="KW-0810">Translation regulation</keyword>
<accession>A0ABV5W7M7</accession>
<dbReference type="PANTHER" id="PTHR39190:SF1">
    <property type="entry name" value="FLAGELLAR ASSEMBLY FACTOR FLIW"/>
    <property type="match status" value="1"/>
</dbReference>
<dbReference type="NCBIfam" id="NF009793">
    <property type="entry name" value="PRK13285.1-1"/>
    <property type="match status" value="1"/>
</dbReference>
<evidence type="ECO:0000256" key="2">
    <source>
        <dbReference type="ARBA" id="ARBA00022795"/>
    </source>
</evidence>
<dbReference type="RefSeq" id="WP_344916442.1">
    <property type="nucleotide sequence ID" value="NZ_BAAAYO010000020.1"/>
</dbReference>
<comment type="similarity">
    <text evidence="4">Belongs to the FliW family.</text>
</comment>
<dbReference type="EMBL" id="JBHMAG010000024">
    <property type="protein sequence ID" value="MFB9756493.1"/>
    <property type="molecule type" value="Genomic_DNA"/>
</dbReference>
<dbReference type="Proteomes" id="UP001589619">
    <property type="component" value="Unassembled WGS sequence"/>
</dbReference>
<evidence type="ECO:0000256" key="1">
    <source>
        <dbReference type="ARBA" id="ARBA00022490"/>
    </source>
</evidence>
<evidence type="ECO:0000256" key="4">
    <source>
        <dbReference type="HAMAP-Rule" id="MF_01185"/>
    </source>
</evidence>
<evidence type="ECO:0000313" key="5">
    <source>
        <dbReference type="EMBL" id="MFB9756493.1"/>
    </source>
</evidence>
<gene>
    <name evidence="4 5" type="primary">fliW</name>
    <name evidence="5" type="ORF">ACFFNY_33370</name>
</gene>
<comment type="function">
    <text evidence="4">Acts as an anti-CsrA protein, binds CsrA and prevents it from repressing translation of its target genes, one of which is flagellin. Binds to flagellin and participates in the assembly of the flagellum.</text>
</comment>
<keyword evidence="5" id="KW-0282">Flagellum</keyword>
<dbReference type="InterPro" id="IPR003775">
    <property type="entry name" value="Flagellar_assembly_factor_FliW"/>
</dbReference>
<organism evidence="5 6">
    <name type="scientific">Paenibacillus hodogayensis</name>
    <dbReference type="NCBI Taxonomy" id="279208"/>
    <lineage>
        <taxon>Bacteria</taxon>
        <taxon>Bacillati</taxon>
        <taxon>Bacillota</taxon>
        <taxon>Bacilli</taxon>
        <taxon>Bacillales</taxon>
        <taxon>Paenibacillaceae</taxon>
        <taxon>Paenibacillus</taxon>
    </lineage>
</organism>
<evidence type="ECO:0000256" key="3">
    <source>
        <dbReference type="ARBA" id="ARBA00022845"/>
    </source>
</evidence>
<keyword evidence="4" id="KW-0143">Chaperone</keyword>
<name>A0ABV5W7M7_9BACL</name>
<reference evidence="5 6" key="1">
    <citation type="submission" date="2024-09" db="EMBL/GenBank/DDBJ databases">
        <authorList>
            <person name="Sun Q."/>
            <person name="Mori K."/>
        </authorList>
    </citation>
    <scope>NUCLEOTIDE SEQUENCE [LARGE SCALE GENOMIC DNA]</scope>
    <source>
        <strain evidence="5 6">JCM 12520</strain>
    </source>
</reference>
<comment type="subcellular location">
    <subcellularLocation>
        <location evidence="4">Cytoplasm</location>
    </subcellularLocation>
</comment>
<keyword evidence="6" id="KW-1185">Reference proteome</keyword>
<keyword evidence="2 4" id="KW-1005">Bacterial flagellum biogenesis</keyword>
<dbReference type="HAMAP" id="MF_01185">
    <property type="entry name" value="FliW"/>
    <property type="match status" value="1"/>
</dbReference>
<dbReference type="PANTHER" id="PTHR39190">
    <property type="entry name" value="FLAGELLAR ASSEMBLY FACTOR FLIW"/>
    <property type="match status" value="1"/>
</dbReference>
<dbReference type="SUPFAM" id="SSF141457">
    <property type="entry name" value="BH3618-like"/>
    <property type="match status" value="1"/>
</dbReference>
<keyword evidence="5" id="KW-0966">Cell projection</keyword>
<keyword evidence="5" id="KW-0969">Cilium</keyword>
<dbReference type="Pfam" id="PF02623">
    <property type="entry name" value="FliW"/>
    <property type="match status" value="1"/>
</dbReference>
<proteinExistence type="inferred from homology"/>
<dbReference type="InterPro" id="IPR024046">
    <property type="entry name" value="Flagellar_assmbl_FliW_dom_sf"/>
</dbReference>
<protein>
    <recommendedName>
        <fullName evidence="4">Flagellar assembly factor FliW</fullName>
    </recommendedName>
</protein>
<comment type="caution">
    <text evidence="5">The sequence shown here is derived from an EMBL/GenBank/DDBJ whole genome shotgun (WGS) entry which is preliminary data.</text>
</comment>
<comment type="subunit">
    <text evidence="4">Interacts with translational regulator CsrA and flagellin(s).</text>
</comment>
<dbReference type="Gene3D" id="2.30.290.10">
    <property type="entry name" value="BH3618-like"/>
    <property type="match status" value="1"/>
</dbReference>